<keyword evidence="1 3" id="KW-0238">DNA-binding</keyword>
<dbReference type="SMART" id="SM00966">
    <property type="entry name" value="SpoVT_AbrB"/>
    <property type="match status" value="1"/>
</dbReference>
<dbReference type="NCBIfam" id="TIGR01439">
    <property type="entry name" value="lp_hng_hel_AbrB"/>
    <property type="match status" value="1"/>
</dbReference>
<dbReference type="InterPro" id="IPR007159">
    <property type="entry name" value="SpoVT-AbrB_dom"/>
</dbReference>
<dbReference type="Gene3D" id="2.10.260.10">
    <property type="match status" value="1"/>
</dbReference>
<evidence type="ECO:0000313" key="4">
    <source>
        <dbReference type="Proteomes" id="UP000737171"/>
    </source>
</evidence>
<gene>
    <name evidence="3" type="ORF">HLB44_17790</name>
</gene>
<protein>
    <submittedName>
        <fullName evidence="3">AbrB/MazE/SpoVT family DNA-binding domain-containing protein</fullName>
    </submittedName>
</protein>
<dbReference type="RefSeq" id="WP_173124952.1">
    <property type="nucleotide sequence ID" value="NZ_JABRWJ010000005.1"/>
</dbReference>
<evidence type="ECO:0000313" key="3">
    <source>
        <dbReference type="EMBL" id="NRF68848.1"/>
    </source>
</evidence>
<sequence length="86" mass="9011">MSSVCTVSDKGQVTLPKSLRDQLGIGPGTRLQFSIDGDGQLRAQVLSRGAVGLFGLLAKPGERARSLDEMDAAVGQTVRARAGRKS</sequence>
<feature type="domain" description="SpoVT-AbrB" evidence="2">
    <location>
        <begin position="2"/>
        <end position="48"/>
    </location>
</feature>
<keyword evidence="4" id="KW-1185">Reference proteome</keyword>
<evidence type="ECO:0000256" key="1">
    <source>
        <dbReference type="PROSITE-ProRule" id="PRU01076"/>
    </source>
</evidence>
<proteinExistence type="predicted"/>
<dbReference type="Proteomes" id="UP000737171">
    <property type="component" value="Unassembled WGS sequence"/>
</dbReference>
<dbReference type="SUPFAM" id="SSF89447">
    <property type="entry name" value="AbrB/MazE/MraZ-like"/>
    <property type="match status" value="1"/>
</dbReference>
<name>A0ABX2EJR8_9BURK</name>
<dbReference type="Pfam" id="PF04014">
    <property type="entry name" value="MazE_antitoxin"/>
    <property type="match status" value="1"/>
</dbReference>
<dbReference type="InterPro" id="IPR037914">
    <property type="entry name" value="SpoVT-AbrB_sf"/>
</dbReference>
<organism evidence="3 4">
    <name type="scientific">Pseudaquabacterium terrae</name>
    <dbReference type="NCBI Taxonomy" id="2732868"/>
    <lineage>
        <taxon>Bacteria</taxon>
        <taxon>Pseudomonadati</taxon>
        <taxon>Pseudomonadota</taxon>
        <taxon>Betaproteobacteria</taxon>
        <taxon>Burkholderiales</taxon>
        <taxon>Sphaerotilaceae</taxon>
        <taxon>Pseudaquabacterium</taxon>
    </lineage>
</organism>
<dbReference type="GO" id="GO:0003677">
    <property type="term" value="F:DNA binding"/>
    <property type="evidence" value="ECO:0007669"/>
    <property type="project" value="UniProtKB-KW"/>
</dbReference>
<evidence type="ECO:0000259" key="2">
    <source>
        <dbReference type="PROSITE" id="PS51740"/>
    </source>
</evidence>
<accession>A0ABX2EJR8</accession>
<comment type="caution">
    <text evidence="3">The sequence shown here is derived from an EMBL/GenBank/DDBJ whole genome shotgun (WGS) entry which is preliminary data.</text>
</comment>
<dbReference type="PROSITE" id="PS51740">
    <property type="entry name" value="SPOVT_ABRB"/>
    <property type="match status" value="1"/>
</dbReference>
<reference evidence="3 4" key="1">
    <citation type="submission" date="2020-05" db="EMBL/GenBank/DDBJ databases">
        <title>Aquincola sp. isolate from soil.</title>
        <authorList>
            <person name="Han J."/>
            <person name="Kim D.-U."/>
        </authorList>
    </citation>
    <scope>NUCLEOTIDE SEQUENCE [LARGE SCALE GENOMIC DNA]</scope>
    <source>
        <strain evidence="3 4">S2</strain>
    </source>
</reference>
<dbReference type="EMBL" id="JABRWJ010000005">
    <property type="protein sequence ID" value="NRF68848.1"/>
    <property type="molecule type" value="Genomic_DNA"/>
</dbReference>